<dbReference type="SUPFAM" id="SSF102735">
    <property type="entry name" value="Trigger factor ribosome-binding domain"/>
    <property type="match status" value="1"/>
</dbReference>
<dbReference type="Pfam" id="PF05698">
    <property type="entry name" value="Trigger_C"/>
    <property type="match status" value="1"/>
</dbReference>
<dbReference type="GO" id="GO:0051083">
    <property type="term" value="P:'de novo' cotranslational protein folding"/>
    <property type="evidence" value="ECO:0007669"/>
    <property type="project" value="TreeGrafter"/>
</dbReference>
<comment type="similarity">
    <text evidence="2 13 15">Belongs to the FKBP-type PPIase family. Tig subfamily.</text>
</comment>
<dbReference type="InterPro" id="IPR037041">
    <property type="entry name" value="Trigger_fac_C_sf"/>
</dbReference>
<gene>
    <name evidence="13" type="primary">tig</name>
    <name evidence="19" type="ORF">AFZ32_01660</name>
    <name evidence="18" type="ORF">HB853_10190</name>
</gene>
<keyword evidence="9 13" id="KW-0413">Isomerase</keyword>
<dbReference type="HAMAP" id="MF_00303">
    <property type="entry name" value="Trigger_factor_Tig"/>
    <property type="match status" value="1"/>
</dbReference>
<evidence type="ECO:0000256" key="6">
    <source>
        <dbReference type="ARBA" id="ARBA00022618"/>
    </source>
</evidence>
<dbReference type="InterPro" id="IPR001179">
    <property type="entry name" value="PPIase_FKBP_dom"/>
</dbReference>
<evidence type="ECO:0000256" key="7">
    <source>
        <dbReference type="ARBA" id="ARBA00023110"/>
    </source>
</evidence>
<reference evidence="18 21" key="2">
    <citation type="submission" date="2020-03" db="EMBL/GenBank/DDBJ databases">
        <title>Soil Listeria distribution.</title>
        <authorList>
            <person name="Liao J."/>
            <person name="Wiedmann M."/>
        </authorList>
    </citation>
    <scope>NUCLEOTIDE SEQUENCE [LARGE SCALE GENOMIC DNA]</scope>
    <source>
        <strain evidence="18 21">FSL L7-1829</strain>
    </source>
</reference>
<dbReference type="FunFam" id="3.10.50.40:FF:000001">
    <property type="entry name" value="Trigger factor"/>
    <property type="match status" value="1"/>
</dbReference>
<keyword evidence="16" id="KW-0175">Coiled coil</keyword>
<reference evidence="19 20" key="1">
    <citation type="submission" date="2017-09" db="EMBL/GenBank/DDBJ databases">
        <title>Draft Genomes of 144 Listeria Monocytogenes isolates from foods.</title>
        <authorList>
            <person name="Wu C.H."/>
            <person name="Ng J."/>
            <person name="Kiang D."/>
            <person name="Chen C.-Y."/>
            <person name="Frink S."/>
            <person name="Lafrades M."/>
            <person name="Morales C."/>
            <person name="Park P."/>
            <person name="Zwick M."/>
        </authorList>
    </citation>
    <scope>NUCLEOTIDE SEQUENCE [LARGE SCALE GENOMIC DNA]</scope>
    <source>
        <strain evidence="19 20">CDPHFDLB-F14M01633.75-2</strain>
    </source>
</reference>
<dbReference type="InterPro" id="IPR008881">
    <property type="entry name" value="Trigger_fac_ribosome-bd_bac"/>
</dbReference>
<dbReference type="RefSeq" id="WP_011702093.1">
    <property type="nucleotide sequence ID" value="NZ_CBCSAN010000001.1"/>
</dbReference>
<evidence type="ECO:0000256" key="10">
    <source>
        <dbReference type="ARBA" id="ARBA00023306"/>
    </source>
</evidence>
<keyword evidence="5 13" id="KW-0963">Cytoplasm</keyword>
<dbReference type="InterPro" id="IPR008880">
    <property type="entry name" value="Trigger_fac_C"/>
</dbReference>
<dbReference type="AlphaFoldDB" id="A0A7X0T668"/>
<evidence type="ECO:0000256" key="2">
    <source>
        <dbReference type="ARBA" id="ARBA00005464"/>
    </source>
</evidence>
<evidence type="ECO:0000256" key="1">
    <source>
        <dbReference type="ARBA" id="ARBA00000971"/>
    </source>
</evidence>
<dbReference type="NCBIfam" id="TIGR00115">
    <property type="entry name" value="tig"/>
    <property type="match status" value="1"/>
</dbReference>
<comment type="subcellular location">
    <subcellularLocation>
        <location evidence="13">Cytoplasm</location>
    </subcellularLocation>
    <text evidence="13">About half TF is bound to the ribosome near the polypeptide exit tunnel while the other half is free in the cytoplasm.</text>
</comment>
<evidence type="ECO:0000256" key="3">
    <source>
        <dbReference type="ARBA" id="ARBA00013194"/>
    </source>
</evidence>
<dbReference type="FunFam" id="3.30.70.1050:FF:000002">
    <property type="entry name" value="Trigger factor"/>
    <property type="match status" value="1"/>
</dbReference>
<dbReference type="SUPFAM" id="SSF54534">
    <property type="entry name" value="FKBP-like"/>
    <property type="match status" value="1"/>
</dbReference>
<dbReference type="Pfam" id="PF05697">
    <property type="entry name" value="Trigger_N"/>
    <property type="match status" value="1"/>
</dbReference>
<dbReference type="EMBL" id="JAAROP010000011">
    <property type="protein sequence ID" value="MBC1323318.1"/>
    <property type="molecule type" value="Genomic_DNA"/>
</dbReference>
<evidence type="ECO:0000256" key="4">
    <source>
        <dbReference type="ARBA" id="ARBA00016902"/>
    </source>
</evidence>
<feature type="domain" description="PPIase FKBP-type" evidence="17">
    <location>
        <begin position="163"/>
        <end position="243"/>
    </location>
</feature>
<evidence type="ECO:0000256" key="11">
    <source>
        <dbReference type="ARBA" id="ARBA00024849"/>
    </source>
</evidence>
<dbReference type="InterPro" id="IPR027304">
    <property type="entry name" value="Trigger_fact/SurA_dom_sf"/>
</dbReference>
<comment type="domain">
    <text evidence="13">Consists of 3 domains; the N-terminus binds the ribosome, the middle domain has PPIase activity, while the C-terminus has intrinsic chaperone activity on its own.</text>
</comment>
<dbReference type="Gene3D" id="1.10.3120.10">
    <property type="entry name" value="Trigger factor, C-terminal domain"/>
    <property type="match status" value="1"/>
</dbReference>
<organism evidence="18 21">
    <name type="scientific">Listeria welshimeri</name>
    <dbReference type="NCBI Taxonomy" id="1643"/>
    <lineage>
        <taxon>Bacteria</taxon>
        <taxon>Bacillati</taxon>
        <taxon>Bacillota</taxon>
        <taxon>Bacilli</taxon>
        <taxon>Bacillales</taxon>
        <taxon>Listeriaceae</taxon>
        <taxon>Listeria</taxon>
    </lineage>
</organism>
<evidence type="ECO:0000313" key="20">
    <source>
        <dbReference type="Proteomes" id="UP000219632"/>
    </source>
</evidence>
<keyword evidence="20" id="KW-1185">Reference proteome</keyword>
<evidence type="ECO:0000256" key="14">
    <source>
        <dbReference type="PROSITE-ProRule" id="PRU00277"/>
    </source>
</evidence>
<comment type="function">
    <text evidence="11 13">Involved in protein export. Acts as a chaperone by maintaining the newly synthesized protein in an open conformation. Functions as a peptidyl-prolyl cis-trans isomerase.</text>
</comment>
<feature type="coiled-coil region" evidence="16">
    <location>
        <begin position="251"/>
        <end position="289"/>
    </location>
</feature>
<dbReference type="InterPro" id="IPR046357">
    <property type="entry name" value="PPIase_dom_sf"/>
</dbReference>
<comment type="caution">
    <text evidence="18">The sequence shown here is derived from an EMBL/GenBank/DDBJ whole genome shotgun (WGS) entry which is preliminary data.</text>
</comment>
<dbReference type="OMA" id="KGIKTQF"/>
<dbReference type="PIRSF" id="PIRSF003095">
    <property type="entry name" value="Trigger_factor"/>
    <property type="match status" value="1"/>
</dbReference>
<dbReference type="InterPro" id="IPR005215">
    <property type="entry name" value="Trig_fac"/>
</dbReference>
<evidence type="ECO:0000313" key="21">
    <source>
        <dbReference type="Proteomes" id="UP000522007"/>
    </source>
</evidence>
<evidence type="ECO:0000256" key="12">
    <source>
        <dbReference type="ARBA" id="ARBA00029986"/>
    </source>
</evidence>
<dbReference type="GeneID" id="61189161"/>
<dbReference type="EC" id="5.2.1.8" evidence="3 13"/>
<accession>A0A7X0T668</accession>
<comment type="catalytic activity">
    <reaction evidence="1 13 14">
        <text>[protein]-peptidylproline (omega=180) = [protein]-peptidylproline (omega=0)</text>
        <dbReference type="Rhea" id="RHEA:16237"/>
        <dbReference type="Rhea" id="RHEA-COMP:10747"/>
        <dbReference type="Rhea" id="RHEA-COMP:10748"/>
        <dbReference type="ChEBI" id="CHEBI:83833"/>
        <dbReference type="ChEBI" id="CHEBI:83834"/>
        <dbReference type="EC" id="5.2.1.8"/>
    </reaction>
</comment>
<dbReference type="Proteomes" id="UP000522007">
    <property type="component" value="Unassembled WGS sequence"/>
</dbReference>
<dbReference type="SMR" id="A0A7X0T668"/>
<evidence type="ECO:0000256" key="9">
    <source>
        <dbReference type="ARBA" id="ARBA00023235"/>
    </source>
</evidence>
<proteinExistence type="inferred from homology"/>
<evidence type="ECO:0000256" key="16">
    <source>
        <dbReference type="SAM" id="Coils"/>
    </source>
</evidence>
<evidence type="ECO:0000256" key="15">
    <source>
        <dbReference type="RuleBase" id="RU003914"/>
    </source>
</evidence>
<evidence type="ECO:0000256" key="5">
    <source>
        <dbReference type="ARBA" id="ARBA00022490"/>
    </source>
</evidence>
<dbReference type="GO" id="GO:0005737">
    <property type="term" value="C:cytoplasm"/>
    <property type="evidence" value="ECO:0007669"/>
    <property type="project" value="UniProtKB-SubCell"/>
</dbReference>
<evidence type="ECO:0000256" key="13">
    <source>
        <dbReference type="HAMAP-Rule" id="MF_00303"/>
    </source>
</evidence>
<evidence type="ECO:0000259" key="17">
    <source>
        <dbReference type="PROSITE" id="PS50059"/>
    </source>
</evidence>
<dbReference type="SUPFAM" id="SSF109998">
    <property type="entry name" value="Triger factor/SurA peptide-binding domain-like"/>
    <property type="match status" value="1"/>
</dbReference>
<evidence type="ECO:0000313" key="19">
    <source>
        <dbReference type="EMBL" id="PDK42559.1"/>
    </source>
</evidence>
<dbReference type="PANTHER" id="PTHR30560:SF3">
    <property type="entry name" value="TRIGGER FACTOR-LIKE PROTEIN TIG, CHLOROPLASTIC"/>
    <property type="match status" value="1"/>
</dbReference>
<sequence length="427" mass="47886">MSVKWEKQEGNVGKLTFDIEQEKVKEGLDRAFVKVRKTLNVPGFRKGKVPRQIFNQRFGEEALYQDALDILLPEVYSQAIDEAGIDPVDTPQVNIESMEKGETWVLTAEVTVKPEVKLGDYKGLEVEKRETELTTEELEAELKQLQERQAELVVKEDAPAENGDTVILDFEGFKDGVAFEGGQAENHSLELGSGQFIPGFEEKLVGLKAGDEADIELTFPEEYHAEDLAGQPVVFKVKLHEIKTKEVPALDDELAKDIDEEVETLDELKEKISKRLQEAKEESVAQAKQEEVIAKAVENAEVDIPHAMVHHEADHLMNHFAQDLQAQGLTPELYYQFTGQTEEAMHAQMETDAEKRVKMNLVLEAIAEAENIEPTEEAIDEEISTLAEKYGMEKDAVRAALGDMSELKSDLKIRKAIDVLLDSAVEK</sequence>
<dbReference type="Gene3D" id="3.30.70.1050">
    <property type="entry name" value="Trigger factor ribosome-binding domain"/>
    <property type="match status" value="1"/>
</dbReference>
<keyword evidence="7 13" id="KW-0697">Rotamase</keyword>
<dbReference type="Gene3D" id="3.10.50.40">
    <property type="match status" value="1"/>
</dbReference>
<dbReference type="PANTHER" id="PTHR30560">
    <property type="entry name" value="TRIGGER FACTOR CHAPERONE AND PEPTIDYL-PROLYL CIS/TRANS ISOMERASE"/>
    <property type="match status" value="1"/>
</dbReference>
<evidence type="ECO:0000313" key="18">
    <source>
        <dbReference type="EMBL" id="MBC1323318.1"/>
    </source>
</evidence>
<dbReference type="InterPro" id="IPR036611">
    <property type="entry name" value="Trigger_fac_ribosome-bd_sf"/>
</dbReference>
<dbReference type="GO" id="GO:0043335">
    <property type="term" value="P:protein unfolding"/>
    <property type="evidence" value="ECO:0007669"/>
    <property type="project" value="TreeGrafter"/>
</dbReference>
<dbReference type="GO" id="GO:0043022">
    <property type="term" value="F:ribosome binding"/>
    <property type="evidence" value="ECO:0007669"/>
    <property type="project" value="TreeGrafter"/>
</dbReference>
<dbReference type="EMBL" id="NYPG01000001">
    <property type="protein sequence ID" value="PDK42559.1"/>
    <property type="molecule type" value="Genomic_DNA"/>
</dbReference>
<dbReference type="GO" id="GO:0003755">
    <property type="term" value="F:peptidyl-prolyl cis-trans isomerase activity"/>
    <property type="evidence" value="ECO:0007669"/>
    <property type="project" value="UniProtKB-UniRule"/>
</dbReference>
<dbReference type="GO" id="GO:0015031">
    <property type="term" value="P:protein transport"/>
    <property type="evidence" value="ECO:0007669"/>
    <property type="project" value="UniProtKB-UniRule"/>
</dbReference>
<dbReference type="Proteomes" id="UP000219632">
    <property type="component" value="Unassembled WGS sequence"/>
</dbReference>
<feature type="coiled-coil region" evidence="16">
    <location>
        <begin position="121"/>
        <end position="155"/>
    </location>
</feature>
<dbReference type="GO" id="GO:0051301">
    <property type="term" value="P:cell division"/>
    <property type="evidence" value="ECO:0007669"/>
    <property type="project" value="UniProtKB-KW"/>
</dbReference>
<name>A0A7X0T668_LISWE</name>
<keyword evidence="8 13" id="KW-0143">Chaperone</keyword>
<keyword evidence="6 13" id="KW-0132">Cell division</keyword>
<evidence type="ECO:0000256" key="8">
    <source>
        <dbReference type="ARBA" id="ARBA00023186"/>
    </source>
</evidence>
<protein>
    <recommendedName>
        <fullName evidence="4 13">Trigger factor</fullName>
        <shortName evidence="13">TF</shortName>
        <ecNumber evidence="3 13">5.2.1.8</ecNumber>
    </recommendedName>
    <alternativeName>
        <fullName evidence="12 13">PPIase</fullName>
    </alternativeName>
</protein>
<dbReference type="GO" id="GO:0044183">
    <property type="term" value="F:protein folding chaperone"/>
    <property type="evidence" value="ECO:0007669"/>
    <property type="project" value="TreeGrafter"/>
</dbReference>
<keyword evidence="10 13" id="KW-0131">Cell cycle</keyword>
<dbReference type="Pfam" id="PF00254">
    <property type="entry name" value="FKBP_C"/>
    <property type="match status" value="1"/>
</dbReference>
<dbReference type="PROSITE" id="PS50059">
    <property type="entry name" value="FKBP_PPIASE"/>
    <property type="match status" value="1"/>
</dbReference>